<protein>
    <submittedName>
        <fullName evidence="1">Uncharacterized protein</fullName>
    </submittedName>
</protein>
<organism evidence="1 2">
    <name type="scientific">Austropuccinia psidii MF-1</name>
    <dbReference type="NCBI Taxonomy" id="1389203"/>
    <lineage>
        <taxon>Eukaryota</taxon>
        <taxon>Fungi</taxon>
        <taxon>Dikarya</taxon>
        <taxon>Basidiomycota</taxon>
        <taxon>Pucciniomycotina</taxon>
        <taxon>Pucciniomycetes</taxon>
        <taxon>Pucciniales</taxon>
        <taxon>Sphaerophragmiaceae</taxon>
        <taxon>Austropuccinia</taxon>
    </lineage>
</organism>
<comment type="caution">
    <text evidence="1">The sequence shown here is derived from an EMBL/GenBank/DDBJ whole genome shotgun (WGS) entry which is preliminary data.</text>
</comment>
<proteinExistence type="predicted"/>
<evidence type="ECO:0000313" key="1">
    <source>
        <dbReference type="EMBL" id="MBW0524735.1"/>
    </source>
</evidence>
<dbReference type="EMBL" id="AVOT02031249">
    <property type="protein sequence ID" value="MBW0524735.1"/>
    <property type="molecule type" value="Genomic_DNA"/>
</dbReference>
<gene>
    <name evidence="1" type="ORF">O181_064450</name>
</gene>
<reference evidence="1" key="1">
    <citation type="submission" date="2021-03" db="EMBL/GenBank/DDBJ databases">
        <title>Draft genome sequence of rust myrtle Austropuccinia psidii MF-1, a brazilian biotype.</title>
        <authorList>
            <person name="Quecine M.C."/>
            <person name="Pachon D.M.R."/>
            <person name="Bonatelli M.L."/>
            <person name="Correr F.H."/>
            <person name="Franceschini L.M."/>
            <person name="Leite T.F."/>
            <person name="Margarido G.R.A."/>
            <person name="Almeida C.A."/>
            <person name="Ferrarezi J.A."/>
            <person name="Labate C.A."/>
        </authorList>
    </citation>
    <scope>NUCLEOTIDE SEQUENCE</scope>
    <source>
        <strain evidence="1">MF-1</strain>
    </source>
</reference>
<evidence type="ECO:0000313" key="2">
    <source>
        <dbReference type="Proteomes" id="UP000765509"/>
    </source>
</evidence>
<keyword evidence="2" id="KW-1185">Reference proteome</keyword>
<dbReference type="AlphaFoldDB" id="A0A9Q3ET65"/>
<name>A0A9Q3ET65_9BASI</name>
<sequence>MAELVRNTPGNRFQNEKGDNTIIDLTQKTQNLSISSKSDKFGQYGQNKKCPNNLKRQLEQSISEYELPSIIYKPIANNKENFQILVDEKGKINGNPFKTKYKRKKVRFSEHHELSDEEIINEIERYFKIIEERDKKLQDTHHISFLDRTLNNKEEPDEWQLESPTLIQKPPNKDDETKYILENEYNYFYLPYITFEKIFGDEAQGILCEDKYLCHLPGENSNKIQFLELLTEAGIKGNLSNQLWDKSFSMGILPRRGLYFNQIWARWYLGLNGATYQTGRLKWVEDEYIFIDCNLWWSEFASEREIEEINAFMGALKDLILASLLKRNSPFALAGVELYINSTESTFFH</sequence>
<accession>A0A9Q3ET65</accession>
<dbReference type="Proteomes" id="UP000765509">
    <property type="component" value="Unassembled WGS sequence"/>
</dbReference>